<gene>
    <name evidence="3" type="ORF">AFUS01_LOCUS30654</name>
</gene>
<dbReference type="InterPro" id="IPR000557">
    <property type="entry name" value="Calponin_repeat"/>
</dbReference>
<organism evidence="3 4">
    <name type="scientific">Allacma fusca</name>
    <dbReference type="NCBI Taxonomy" id="39272"/>
    <lineage>
        <taxon>Eukaryota</taxon>
        <taxon>Metazoa</taxon>
        <taxon>Ecdysozoa</taxon>
        <taxon>Arthropoda</taxon>
        <taxon>Hexapoda</taxon>
        <taxon>Collembola</taxon>
        <taxon>Symphypleona</taxon>
        <taxon>Sminthuridae</taxon>
        <taxon>Allacma</taxon>
    </lineage>
</organism>
<dbReference type="EMBL" id="CAJVCH010473668">
    <property type="protein sequence ID" value="CAG7820253.1"/>
    <property type="molecule type" value="Genomic_DNA"/>
</dbReference>
<dbReference type="GO" id="GO:0051015">
    <property type="term" value="F:actin filament binding"/>
    <property type="evidence" value="ECO:0007669"/>
    <property type="project" value="TreeGrafter"/>
</dbReference>
<dbReference type="InterPro" id="IPR001715">
    <property type="entry name" value="CH_dom"/>
</dbReference>
<feature type="domain" description="Calponin-homology (CH)" evidence="2">
    <location>
        <begin position="24"/>
        <end position="140"/>
    </location>
</feature>
<comment type="caution">
    <text evidence="3">The sequence shown here is derived from an EMBL/GenBank/DDBJ whole genome shotgun (WGS) entry which is preliminary data.</text>
</comment>
<dbReference type="Proteomes" id="UP000708208">
    <property type="component" value="Unassembled WGS sequence"/>
</dbReference>
<evidence type="ECO:0000313" key="3">
    <source>
        <dbReference type="EMBL" id="CAG7820253.1"/>
    </source>
</evidence>
<dbReference type="InterPro" id="IPR050606">
    <property type="entry name" value="Calponin-like"/>
</dbReference>
<dbReference type="PROSITE" id="PS50021">
    <property type="entry name" value="CH"/>
    <property type="match status" value="1"/>
</dbReference>
<dbReference type="Pfam" id="PF00307">
    <property type="entry name" value="CH"/>
    <property type="match status" value="1"/>
</dbReference>
<reference evidence="3" key="1">
    <citation type="submission" date="2021-06" db="EMBL/GenBank/DDBJ databases">
        <authorList>
            <person name="Hodson N. C."/>
            <person name="Mongue J. A."/>
            <person name="Jaron S. K."/>
        </authorList>
    </citation>
    <scope>NUCLEOTIDE SEQUENCE</scope>
</reference>
<sequence length="204" mass="22771">MANHGPSYGLSRECALKSQAKFNLERAQEALKWVEEVIEQKLEIPNSDEGIRNQADFATALRDGVALCELINRLCPNAVKRINTHTNAPFKHRENLEMFLKGCETYGLKSQDLFQVNDLYENKSLYLVVDCLFACGGMAQKQGFNGPRLGVKVADKNLRNFSEEQISSGKTIIGLQYGSNKGATQSGMSFGNSRKILPSEFMRN</sequence>
<protein>
    <recommendedName>
        <fullName evidence="2">Calponin-homology (CH) domain-containing protein</fullName>
    </recommendedName>
</protein>
<evidence type="ECO:0000313" key="4">
    <source>
        <dbReference type="Proteomes" id="UP000708208"/>
    </source>
</evidence>
<proteinExistence type="inferred from homology"/>
<dbReference type="Pfam" id="PF00402">
    <property type="entry name" value="Calponin"/>
    <property type="match status" value="1"/>
</dbReference>
<accession>A0A8J2KNM0</accession>
<dbReference type="PANTHER" id="PTHR47385">
    <property type="entry name" value="CALPONIN"/>
    <property type="match status" value="1"/>
</dbReference>
<dbReference type="PANTHER" id="PTHR47385:SF5">
    <property type="entry name" value="TRANSGELIN"/>
    <property type="match status" value="1"/>
</dbReference>
<dbReference type="PROSITE" id="PS51122">
    <property type="entry name" value="CALPONIN_2"/>
    <property type="match status" value="1"/>
</dbReference>
<dbReference type="GO" id="GO:0007015">
    <property type="term" value="P:actin filament organization"/>
    <property type="evidence" value="ECO:0007669"/>
    <property type="project" value="TreeGrafter"/>
</dbReference>
<evidence type="ECO:0000256" key="1">
    <source>
        <dbReference type="ARBA" id="ARBA00009631"/>
    </source>
</evidence>
<dbReference type="PROSITE" id="PS01052">
    <property type="entry name" value="CALPONIN_1"/>
    <property type="match status" value="1"/>
</dbReference>
<keyword evidence="4" id="KW-1185">Reference proteome</keyword>
<dbReference type="OrthoDB" id="21595at2759"/>
<comment type="similarity">
    <text evidence="1">Belongs to the calponin family.</text>
</comment>
<name>A0A8J2KNM0_9HEXA</name>
<dbReference type="SMART" id="SM00033">
    <property type="entry name" value="CH"/>
    <property type="match status" value="1"/>
</dbReference>
<dbReference type="GO" id="GO:0015629">
    <property type="term" value="C:actin cytoskeleton"/>
    <property type="evidence" value="ECO:0007669"/>
    <property type="project" value="TreeGrafter"/>
</dbReference>
<evidence type="ECO:0000259" key="2">
    <source>
        <dbReference type="PROSITE" id="PS50021"/>
    </source>
</evidence>
<dbReference type="AlphaFoldDB" id="A0A8J2KNM0"/>